<evidence type="ECO:0000256" key="1">
    <source>
        <dbReference type="SAM" id="Phobius"/>
    </source>
</evidence>
<organism evidence="2 3">
    <name type="scientific">Penicillium freii</name>
    <dbReference type="NCBI Taxonomy" id="48697"/>
    <lineage>
        <taxon>Eukaryota</taxon>
        <taxon>Fungi</taxon>
        <taxon>Dikarya</taxon>
        <taxon>Ascomycota</taxon>
        <taxon>Pezizomycotina</taxon>
        <taxon>Eurotiomycetes</taxon>
        <taxon>Eurotiomycetidae</taxon>
        <taxon>Eurotiales</taxon>
        <taxon>Aspergillaceae</taxon>
        <taxon>Penicillium</taxon>
    </lineage>
</organism>
<comment type="caution">
    <text evidence="2">The sequence shown here is derived from an EMBL/GenBank/DDBJ whole genome shotgun (WGS) entry which is preliminary data.</text>
</comment>
<keyword evidence="1" id="KW-0472">Membrane</keyword>
<gene>
    <name evidence="2" type="ORF">ACN42_g2952</name>
</gene>
<dbReference type="Proteomes" id="UP000055045">
    <property type="component" value="Unassembled WGS sequence"/>
</dbReference>
<evidence type="ECO:0000313" key="3">
    <source>
        <dbReference type="Proteomes" id="UP000055045"/>
    </source>
</evidence>
<dbReference type="AlphaFoldDB" id="A0A101MP63"/>
<accession>A0A101MP63</accession>
<sequence>MGSGKGLGLFLRRLLILVSGWDLVMRVYSAVFLFLLFHTSNYCIASFWILSSLSFPVSFAFFRFSPTNTVFQMRSSFTSVWMVV</sequence>
<feature type="transmembrane region" description="Helical" evidence="1">
    <location>
        <begin position="44"/>
        <end position="64"/>
    </location>
</feature>
<keyword evidence="1" id="KW-0812">Transmembrane</keyword>
<name>A0A101MP63_PENFR</name>
<keyword evidence="1" id="KW-1133">Transmembrane helix</keyword>
<reference evidence="2 3" key="1">
    <citation type="submission" date="2015-10" db="EMBL/GenBank/DDBJ databases">
        <title>Genome sequencing of Penicillium freii.</title>
        <authorList>
            <person name="Nguyen H.D."/>
            <person name="Visagie C.M."/>
            <person name="Seifert K.A."/>
        </authorList>
    </citation>
    <scope>NUCLEOTIDE SEQUENCE [LARGE SCALE GENOMIC DNA]</scope>
    <source>
        <strain evidence="2 3">DAOM 242723</strain>
    </source>
</reference>
<proteinExistence type="predicted"/>
<evidence type="ECO:0000313" key="2">
    <source>
        <dbReference type="EMBL" id="KUM64144.1"/>
    </source>
</evidence>
<keyword evidence="3" id="KW-1185">Reference proteome</keyword>
<dbReference type="EMBL" id="LLXE01000055">
    <property type="protein sequence ID" value="KUM64144.1"/>
    <property type="molecule type" value="Genomic_DNA"/>
</dbReference>
<protein>
    <submittedName>
        <fullName evidence="2">Uncharacterized protein</fullName>
    </submittedName>
</protein>
<feature type="transmembrane region" description="Helical" evidence="1">
    <location>
        <begin position="14"/>
        <end position="38"/>
    </location>
</feature>